<evidence type="ECO:0000313" key="3">
    <source>
        <dbReference type="EMBL" id="KKS21337.1"/>
    </source>
</evidence>
<proteinExistence type="predicted"/>
<keyword evidence="1" id="KW-1133">Transmembrane helix</keyword>
<dbReference type="AlphaFoldDB" id="A0A0G0XAC5"/>
<evidence type="ECO:0000256" key="1">
    <source>
        <dbReference type="SAM" id="Phobius"/>
    </source>
</evidence>
<dbReference type="Proteomes" id="UP000034507">
    <property type="component" value="Unassembled WGS sequence"/>
</dbReference>
<dbReference type="Gene3D" id="2.120.10.30">
    <property type="entry name" value="TolB, C-terminal domain"/>
    <property type="match status" value="1"/>
</dbReference>
<comment type="caution">
    <text evidence="3">The sequence shown here is derived from an EMBL/GenBank/DDBJ whole genome shotgun (WGS) entry which is preliminary data.</text>
</comment>
<sequence length="394" mass="43249">MGRLKKYLPVLLILAVIISTVSILNLDKITGNNPIITNTPTETKTVSKNSGQYTVETVVGGLFVPWSIVFTSEDRILVTERNGNIRIIEKGKLLTTPMITFPEVSQISEEGLMGLALDPDYNSNKFIYTSYAYGPSNNIKVRVVQLRDEGNTATVQKTVIDNIPAAKFHAGSRLKFGPDDKLYITTGDASQKALSQNQSSLAGKILRLNTDGTIPEDNPYPDSPVWSLGHRNPQGIDWHPVTKELWQTEHGPSGNDGPNGGDEVNIIYKGGNYGWPVVSHNNSSAGMIDPILVFTPAEAPASGMFYAGNLLPQFKNNFFFGNLRGMGIIRVIPDVSGRGENPQYEKLLYNEYGRIRDVVQGPDGAIYFSTSNKDGRGNPSSDDDRIMRIVLVEN</sequence>
<keyword evidence="1" id="KW-0472">Membrane</keyword>
<dbReference type="SUPFAM" id="SSF50952">
    <property type="entry name" value="Soluble quinoprotein glucose dehydrogenase"/>
    <property type="match status" value="1"/>
</dbReference>
<dbReference type="InterPro" id="IPR011042">
    <property type="entry name" value="6-blade_b-propeller_TolB-like"/>
</dbReference>
<dbReference type="PANTHER" id="PTHR19328:SF13">
    <property type="entry name" value="HIPL1 PROTEIN"/>
    <property type="match status" value="1"/>
</dbReference>
<evidence type="ECO:0000259" key="2">
    <source>
        <dbReference type="Pfam" id="PF07995"/>
    </source>
</evidence>
<accession>A0A0G0XAC5</accession>
<dbReference type="EMBL" id="LCBX01000004">
    <property type="protein sequence ID" value="KKS21337.1"/>
    <property type="molecule type" value="Genomic_DNA"/>
</dbReference>
<keyword evidence="1" id="KW-0812">Transmembrane</keyword>
<feature type="domain" description="Glucose/Sorbosone dehydrogenase" evidence="2">
    <location>
        <begin position="64"/>
        <end position="376"/>
    </location>
</feature>
<reference evidence="3 4" key="1">
    <citation type="journal article" date="2015" name="Nature">
        <title>rRNA introns, odd ribosomes, and small enigmatic genomes across a large radiation of phyla.</title>
        <authorList>
            <person name="Brown C.T."/>
            <person name="Hug L.A."/>
            <person name="Thomas B.C."/>
            <person name="Sharon I."/>
            <person name="Castelle C.J."/>
            <person name="Singh A."/>
            <person name="Wilkins M.J."/>
            <person name="Williams K.H."/>
            <person name="Banfield J.F."/>
        </authorList>
    </citation>
    <scope>NUCLEOTIDE SEQUENCE [LARGE SCALE GENOMIC DNA]</scope>
</reference>
<dbReference type="PANTHER" id="PTHR19328">
    <property type="entry name" value="HEDGEHOG-INTERACTING PROTEIN"/>
    <property type="match status" value="1"/>
</dbReference>
<dbReference type="Pfam" id="PF07995">
    <property type="entry name" value="GSDH"/>
    <property type="match status" value="1"/>
</dbReference>
<dbReference type="InterPro" id="IPR012938">
    <property type="entry name" value="Glc/Sorbosone_DH"/>
</dbReference>
<protein>
    <submittedName>
        <fullName evidence="3">Quinoprotein glucose dehydrogenase</fullName>
    </submittedName>
</protein>
<organism evidence="3 4">
    <name type="scientific">candidate division WWE3 bacterium GW2011_GWC1_41_7</name>
    <dbReference type="NCBI Taxonomy" id="1619119"/>
    <lineage>
        <taxon>Bacteria</taxon>
        <taxon>Katanobacteria</taxon>
    </lineage>
</organism>
<feature type="transmembrane region" description="Helical" evidence="1">
    <location>
        <begin position="7"/>
        <end position="26"/>
    </location>
</feature>
<dbReference type="PATRIC" id="fig|1619119.3.peg.155"/>
<gene>
    <name evidence="3" type="ORF">UU77_C0004G0014</name>
</gene>
<dbReference type="InterPro" id="IPR011041">
    <property type="entry name" value="Quinoprot_gluc/sorb_DH_b-prop"/>
</dbReference>
<name>A0A0G0XAC5_UNCKA</name>
<evidence type="ECO:0000313" key="4">
    <source>
        <dbReference type="Proteomes" id="UP000034507"/>
    </source>
</evidence>